<comment type="caution">
    <text evidence="3">The sequence shown here is derived from an EMBL/GenBank/DDBJ whole genome shotgun (WGS) entry which is preliminary data.</text>
</comment>
<dbReference type="EMBL" id="SRID01000104">
    <property type="protein sequence ID" value="TGB09437.1"/>
    <property type="molecule type" value="Genomic_DNA"/>
</dbReference>
<evidence type="ECO:0000256" key="2">
    <source>
        <dbReference type="ARBA" id="ARBA00023002"/>
    </source>
</evidence>
<dbReference type="NCBIfam" id="NF005559">
    <property type="entry name" value="PRK07231.1"/>
    <property type="match status" value="1"/>
</dbReference>
<dbReference type="Pfam" id="PF13561">
    <property type="entry name" value="adh_short_C2"/>
    <property type="match status" value="1"/>
</dbReference>
<dbReference type="InterPro" id="IPR036291">
    <property type="entry name" value="NAD(P)-bd_dom_sf"/>
</dbReference>
<keyword evidence="2 3" id="KW-0560">Oxidoreductase</keyword>
<dbReference type="CDD" id="cd05233">
    <property type="entry name" value="SDR_c"/>
    <property type="match status" value="1"/>
</dbReference>
<accession>A0A4Z0HD76</accession>
<proteinExistence type="inferred from homology"/>
<dbReference type="GO" id="GO:0047936">
    <property type="term" value="F:glucose 1-dehydrogenase [NAD(P)+] activity"/>
    <property type="evidence" value="ECO:0007669"/>
    <property type="project" value="UniProtKB-EC"/>
</dbReference>
<evidence type="ECO:0000313" key="4">
    <source>
        <dbReference type="Proteomes" id="UP000297948"/>
    </source>
</evidence>
<dbReference type="PANTHER" id="PTHR43943:SF2">
    <property type="entry name" value="DEHYDROGENASE_REDUCTASE 4"/>
    <property type="match status" value="1"/>
</dbReference>
<dbReference type="FunFam" id="3.40.50.720:FF:000084">
    <property type="entry name" value="Short-chain dehydrogenase reductase"/>
    <property type="match status" value="1"/>
</dbReference>
<dbReference type="InterPro" id="IPR002347">
    <property type="entry name" value="SDR_fam"/>
</dbReference>
<dbReference type="PANTHER" id="PTHR43943">
    <property type="entry name" value="DEHYDROGENASE/REDUCTASE (SDR FAMILY) MEMBER 4"/>
    <property type="match status" value="1"/>
</dbReference>
<dbReference type="RefSeq" id="WP_135339320.1">
    <property type="nucleotide sequence ID" value="NZ_JBHLTX010000052.1"/>
</dbReference>
<reference evidence="3 4" key="1">
    <citation type="submission" date="2019-03" db="EMBL/GenBank/DDBJ databases">
        <authorList>
            <person name="Gonzalez-Pimentel J.L."/>
        </authorList>
    </citation>
    <scope>NUCLEOTIDE SEQUENCE [LARGE SCALE GENOMIC DNA]</scope>
    <source>
        <strain evidence="3 4">JCM 31289</strain>
    </source>
</reference>
<evidence type="ECO:0000256" key="1">
    <source>
        <dbReference type="ARBA" id="ARBA00006484"/>
    </source>
</evidence>
<dbReference type="AlphaFoldDB" id="A0A4Z0HD76"/>
<dbReference type="Proteomes" id="UP000297948">
    <property type="component" value="Unassembled WGS sequence"/>
</dbReference>
<protein>
    <submittedName>
        <fullName evidence="3">Glucose 1-dehydrogenase</fullName>
        <ecNumber evidence="3">1.1.1.47</ecNumber>
    </submittedName>
</protein>
<organism evidence="3 4">
    <name type="scientific">Streptomyces palmae</name>
    <dbReference type="NCBI Taxonomy" id="1701085"/>
    <lineage>
        <taxon>Bacteria</taxon>
        <taxon>Bacillati</taxon>
        <taxon>Actinomycetota</taxon>
        <taxon>Actinomycetes</taxon>
        <taxon>Kitasatosporales</taxon>
        <taxon>Streptomycetaceae</taxon>
        <taxon>Streptomyces</taxon>
    </lineage>
</organism>
<dbReference type="InterPro" id="IPR020904">
    <property type="entry name" value="Sc_DH/Rdtase_CS"/>
</dbReference>
<dbReference type="EC" id="1.1.1.47" evidence="3"/>
<evidence type="ECO:0000313" key="3">
    <source>
        <dbReference type="EMBL" id="TGB09437.1"/>
    </source>
</evidence>
<sequence length="249" mass="25708">MKRFTGKTVLITGGTSGMGLATAHRLITEGAQVVITGRTRERVDAAVRRLGPQASGTVADAADLGAVDALMETVRTRYGRLDCLFANAGTGTFLPFEDITEADFDHGADVNFKGVFFTVQKALPLLADGGSVVINASWTLHRGNSVLTLYSATKAAAHNLARTLAAALAPRGIRVNSISPGYIDTPMYPAAALDPSEAEALTGRIAAGRFGRPEEVAAAVAFLASSDASYVNGQDLVIDGGLVGAATAS</sequence>
<comment type="similarity">
    <text evidence="1">Belongs to the short-chain dehydrogenases/reductases (SDR) family.</text>
</comment>
<dbReference type="SUPFAM" id="SSF51735">
    <property type="entry name" value="NAD(P)-binding Rossmann-fold domains"/>
    <property type="match status" value="1"/>
</dbReference>
<name>A0A4Z0HD76_9ACTN</name>
<dbReference type="OrthoDB" id="9803333at2"/>
<dbReference type="PROSITE" id="PS00061">
    <property type="entry name" value="ADH_SHORT"/>
    <property type="match status" value="1"/>
</dbReference>
<gene>
    <name evidence="3" type="ORF">E4099_13750</name>
</gene>
<dbReference type="Gene3D" id="3.40.50.720">
    <property type="entry name" value="NAD(P)-binding Rossmann-like Domain"/>
    <property type="match status" value="1"/>
</dbReference>
<keyword evidence="4" id="KW-1185">Reference proteome</keyword>
<dbReference type="PRINTS" id="PR00081">
    <property type="entry name" value="GDHRDH"/>
</dbReference>